<evidence type="ECO:0000313" key="3">
    <source>
        <dbReference type="Proteomes" id="UP000580250"/>
    </source>
</evidence>
<keyword evidence="1" id="KW-1133">Transmembrane helix</keyword>
<dbReference type="Proteomes" id="UP000580250">
    <property type="component" value="Unassembled WGS sequence"/>
</dbReference>
<keyword evidence="1" id="KW-0812">Transmembrane</keyword>
<keyword evidence="1" id="KW-0472">Membrane</keyword>
<evidence type="ECO:0000313" key="2">
    <source>
        <dbReference type="EMBL" id="CAD2163398.1"/>
    </source>
</evidence>
<organism evidence="2 3">
    <name type="scientific">Meloidogyne enterolobii</name>
    <name type="common">Root-knot nematode worm</name>
    <name type="synonym">Meloidogyne mayaguensis</name>
    <dbReference type="NCBI Taxonomy" id="390850"/>
    <lineage>
        <taxon>Eukaryota</taxon>
        <taxon>Metazoa</taxon>
        <taxon>Ecdysozoa</taxon>
        <taxon>Nematoda</taxon>
        <taxon>Chromadorea</taxon>
        <taxon>Rhabditida</taxon>
        <taxon>Tylenchina</taxon>
        <taxon>Tylenchomorpha</taxon>
        <taxon>Tylenchoidea</taxon>
        <taxon>Meloidogynidae</taxon>
        <taxon>Meloidogyninae</taxon>
        <taxon>Meloidogyne</taxon>
    </lineage>
</organism>
<evidence type="ECO:0000256" key="1">
    <source>
        <dbReference type="SAM" id="Phobius"/>
    </source>
</evidence>
<name>A0A6V7URU0_MELEN</name>
<dbReference type="EMBL" id="CAJEWN010000097">
    <property type="protein sequence ID" value="CAD2163398.1"/>
    <property type="molecule type" value="Genomic_DNA"/>
</dbReference>
<reference evidence="2 3" key="1">
    <citation type="submission" date="2020-08" db="EMBL/GenBank/DDBJ databases">
        <authorList>
            <person name="Koutsovoulos G."/>
            <person name="Danchin GJ E."/>
        </authorList>
    </citation>
    <scope>NUCLEOTIDE SEQUENCE [LARGE SCALE GENOMIC DNA]</scope>
</reference>
<gene>
    <name evidence="2" type="ORF">MENT_LOCUS15989</name>
</gene>
<comment type="caution">
    <text evidence="2">The sequence shown here is derived from an EMBL/GenBank/DDBJ whole genome shotgun (WGS) entry which is preliminary data.</text>
</comment>
<proteinExistence type="predicted"/>
<protein>
    <submittedName>
        <fullName evidence="2">Uncharacterized protein</fullName>
    </submittedName>
</protein>
<accession>A0A6V7URU0</accession>
<sequence length="82" mass="9257">MLQVSRVVFRLIFIDSGRIIDPFPTSPSIYLFSCCPIFGCSILLIFSTPKGGGRVKTLKKREKSMCLFLGKKNICVVEKQQK</sequence>
<feature type="transmembrane region" description="Helical" evidence="1">
    <location>
        <begin position="28"/>
        <end position="46"/>
    </location>
</feature>
<dbReference type="AlphaFoldDB" id="A0A6V7URU0"/>